<organism evidence="14 15">
    <name type="scientific">Candidatus Ishikawaella capsulata Mpkobe</name>
    <dbReference type="NCBI Taxonomy" id="476281"/>
    <lineage>
        <taxon>Bacteria</taxon>
        <taxon>Pseudomonadati</taxon>
        <taxon>Pseudomonadota</taxon>
        <taxon>Gammaproteobacteria</taxon>
        <taxon>Enterobacterales</taxon>
        <taxon>Enterobacteriaceae</taxon>
        <taxon>Candidatus Ishikawella</taxon>
    </lineage>
</organism>
<dbReference type="PANTHER" id="PTHR21022:SF19">
    <property type="entry name" value="PREPHENATE DEHYDRATASE-RELATED"/>
    <property type="match status" value="1"/>
</dbReference>
<evidence type="ECO:0000256" key="3">
    <source>
        <dbReference type="ARBA" id="ARBA00004741"/>
    </source>
</evidence>
<evidence type="ECO:0000256" key="6">
    <source>
        <dbReference type="ARBA" id="ARBA00023141"/>
    </source>
</evidence>
<dbReference type="InterPro" id="IPR018528">
    <property type="entry name" value="Preph_deHydtase_CS"/>
</dbReference>
<dbReference type="EMBL" id="AP010872">
    <property type="protein sequence ID" value="BAH83386.1"/>
    <property type="molecule type" value="Genomic_DNA"/>
</dbReference>
<dbReference type="GO" id="GO:0004106">
    <property type="term" value="F:chorismate mutase activity"/>
    <property type="evidence" value="ECO:0007669"/>
    <property type="project" value="UniProtKB-EC"/>
</dbReference>
<dbReference type="InterPro" id="IPR008242">
    <property type="entry name" value="Chor_mutase/pphenate_deHydtase"/>
</dbReference>
<comment type="function">
    <text evidence="2">Catalyzes the Claisen rearrangement of chorismate to prephenate and the decarboxylation/dehydration of prephenate to phenylpyruvate.</text>
</comment>
<dbReference type="PROSITE" id="PS00858">
    <property type="entry name" value="PREPHENATE_DEHYDR_2"/>
    <property type="match status" value="1"/>
</dbReference>
<evidence type="ECO:0000256" key="5">
    <source>
        <dbReference type="ARBA" id="ARBA00022605"/>
    </source>
</evidence>
<evidence type="ECO:0000313" key="15">
    <source>
        <dbReference type="Proteomes" id="UP000061704"/>
    </source>
</evidence>
<name>C5WDI0_9ENTR</name>
<dbReference type="InterPro" id="IPR002912">
    <property type="entry name" value="ACT_dom"/>
</dbReference>
<evidence type="ECO:0000256" key="7">
    <source>
        <dbReference type="ARBA" id="ARBA00023222"/>
    </source>
</evidence>
<evidence type="ECO:0000256" key="4">
    <source>
        <dbReference type="ARBA" id="ARBA00004817"/>
    </source>
</evidence>
<evidence type="ECO:0000256" key="2">
    <source>
        <dbReference type="ARBA" id="ARBA00002364"/>
    </source>
</evidence>
<protein>
    <recommendedName>
        <fullName evidence="11">Prephenate dehydratase</fullName>
        <shortName evidence="11">PDT</shortName>
        <ecNumber evidence="11">4.2.1.51</ecNumber>
    </recommendedName>
</protein>
<evidence type="ECO:0000256" key="1">
    <source>
        <dbReference type="ARBA" id="ARBA00000824"/>
    </source>
</evidence>
<comment type="catalytic activity">
    <reaction evidence="1">
        <text>chorismate = prephenate</text>
        <dbReference type="Rhea" id="RHEA:13897"/>
        <dbReference type="ChEBI" id="CHEBI:29748"/>
        <dbReference type="ChEBI" id="CHEBI:29934"/>
        <dbReference type="EC" id="5.4.99.5"/>
    </reaction>
</comment>
<dbReference type="CDD" id="cd04905">
    <property type="entry name" value="ACT_CM-PDT"/>
    <property type="match status" value="1"/>
</dbReference>
<gene>
    <name evidence="11 14" type="primary">pheA</name>
    <name evidence="14" type="ORF">ICMP_543</name>
</gene>
<evidence type="ECO:0000256" key="10">
    <source>
        <dbReference type="PIRSR" id="PIRSR001500-2"/>
    </source>
</evidence>
<dbReference type="Gene3D" id="3.30.70.260">
    <property type="match status" value="1"/>
</dbReference>
<evidence type="ECO:0000313" key="14">
    <source>
        <dbReference type="EMBL" id="BAH83386.1"/>
    </source>
</evidence>
<dbReference type="GO" id="GO:0005737">
    <property type="term" value="C:cytoplasm"/>
    <property type="evidence" value="ECO:0007669"/>
    <property type="project" value="TreeGrafter"/>
</dbReference>
<sequence length="357" mass="40821">MEYYMHVCHLIPDNKLIYHNKNKQVYCKYLTIMNEISNIEIWDIIRYFRIIVAYLENIQHNLLEKIHNSSASKITRIAFLGPKGSFSYLAACNYASRLCKKIVEVSCIKFRDIINKVENQQAEYAILPLENSTSGSINDVYDLLPYTKLSIVNEIILPIDHCILVSTKTDLQKIKTIYSHVQPFQQCSNFINSFPHWNIKYTQSTAAAMQTVSLLNSPQVAALGSEVGGKIYNLQVVARNLANECRNITRFIVLARKPIKVDEHIPAKTTIMIVTKPRQGALLDALLILHQNNLAMSKLESRPIPGNPWEEIFFIDIKHNLNSEDMKQAIKELKLMSSLIKVLGCYPAEMVVTIHKE</sequence>
<dbReference type="Gene3D" id="3.40.190.10">
    <property type="entry name" value="Periplasmic binding protein-like II"/>
    <property type="match status" value="2"/>
</dbReference>
<feature type="site" description="Essential for prephenate dehydratase activity" evidence="10">
    <location>
        <position position="249"/>
    </location>
</feature>
<keyword evidence="8 11" id="KW-0456">Lyase</keyword>
<evidence type="ECO:0000256" key="8">
    <source>
        <dbReference type="ARBA" id="ARBA00023239"/>
    </source>
</evidence>
<dbReference type="PROSITE" id="PS51671">
    <property type="entry name" value="ACT"/>
    <property type="match status" value="1"/>
</dbReference>
<evidence type="ECO:0000256" key="9">
    <source>
        <dbReference type="ARBA" id="ARBA00047848"/>
    </source>
</evidence>
<dbReference type="GO" id="GO:0009094">
    <property type="term" value="P:L-phenylalanine biosynthetic process"/>
    <property type="evidence" value="ECO:0007669"/>
    <property type="project" value="UniProtKB-UniPathway"/>
</dbReference>
<comment type="pathway">
    <text evidence="3 11">Amino-acid biosynthesis; L-phenylalanine biosynthesis; phenylpyruvate from prephenate: step 1/1.</text>
</comment>
<dbReference type="Proteomes" id="UP000061704">
    <property type="component" value="Chromosome"/>
</dbReference>
<keyword evidence="5 11" id="KW-0028">Amino-acid biosynthesis</keyword>
<dbReference type="OrthoDB" id="9802281at2"/>
<accession>C5WDI0</accession>
<keyword evidence="6 11" id="KW-0057">Aromatic amino acid biosynthesis</keyword>
<dbReference type="GO" id="GO:0004664">
    <property type="term" value="F:prephenate dehydratase activity"/>
    <property type="evidence" value="ECO:0007669"/>
    <property type="project" value="UniProtKB-UniRule"/>
</dbReference>
<keyword evidence="15" id="KW-1185">Reference proteome</keyword>
<evidence type="ECO:0000259" key="13">
    <source>
        <dbReference type="PROSITE" id="PS51671"/>
    </source>
</evidence>
<dbReference type="CDD" id="cd13631">
    <property type="entry name" value="PBP2_Ct-PDT_like"/>
    <property type="match status" value="1"/>
</dbReference>
<evidence type="ECO:0000259" key="12">
    <source>
        <dbReference type="PROSITE" id="PS51171"/>
    </source>
</evidence>
<proteinExistence type="predicted"/>
<dbReference type="STRING" id="476281.ICMP_543"/>
<comment type="catalytic activity">
    <reaction evidence="9 11">
        <text>prephenate + H(+) = 3-phenylpyruvate + CO2 + H2O</text>
        <dbReference type="Rhea" id="RHEA:21648"/>
        <dbReference type="ChEBI" id="CHEBI:15377"/>
        <dbReference type="ChEBI" id="CHEBI:15378"/>
        <dbReference type="ChEBI" id="CHEBI:16526"/>
        <dbReference type="ChEBI" id="CHEBI:18005"/>
        <dbReference type="ChEBI" id="CHEBI:29934"/>
        <dbReference type="EC" id="4.2.1.51"/>
    </reaction>
</comment>
<dbReference type="Pfam" id="PF00800">
    <property type="entry name" value="PDT"/>
    <property type="match status" value="1"/>
</dbReference>
<dbReference type="UniPathway" id="UPA00121">
    <property type="reaction ID" value="UER00345"/>
</dbReference>
<dbReference type="HOGENOM" id="CLU_035008_1_0_6"/>
<dbReference type="SUPFAM" id="SSF53850">
    <property type="entry name" value="Periplasmic binding protein-like II"/>
    <property type="match status" value="1"/>
</dbReference>
<dbReference type="InterPro" id="IPR001086">
    <property type="entry name" value="Preph_deHydtase"/>
</dbReference>
<evidence type="ECO:0000256" key="11">
    <source>
        <dbReference type="RuleBase" id="RU361254"/>
    </source>
</evidence>
<dbReference type="SUPFAM" id="SSF55021">
    <property type="entry name" value="ACT-like"/>
    <property type="match status" value="1"/>
</dbReference>
<dbReference type="PROSITE" id="PS51171">
    <property type="entry name" value="PREPHENATE_DEHYDR_3"/>
    <property type="match status" value="1"/>
</dbReference>
<feature type="domain" description="Prephenate dehydratase" evidence="12">
    <location>
        <begin position="76"/>
        <end position="256"/>
    </location>
</feature>
<dbReference type="PANTHER" id="PTHR21022">
    <property type="entry name" value="PREPHENATE DEHYDRATASE P PROTEIN"/>
    <property type="match status" value="1"/>
</dbReference>
<dbReference type="FunFam" id="3.40.190.10:FF:000034">
    <property type="entry name" value="Chorismate mutase/prephenate dehydratase"/>
    <property type="match status" value="1"/>
</dbReference>
<dbReference type="EC" id="4.2.1.51" evidence="11"/>
<dbReference type="AlphaFoldDB" id="C5WDI0"/>
<dbReference type="InterPro" id="IPR045865">
    <property type="entry name" value="ACT-like_dom_sf"/>
</dbReference>
<reference evidence="14 15" key="1">
    <citation type="journal article" date="2011" name="Genome Biol. Evol.">
        <title>Reductive evolution of bacterial genome in insect gut environment.</title>
        <authorList>
            <person name="Nikoh N."/>
            <person name="Hosokawa T."/>
            <person name="Ohshima K."/>
            <person name="Hattori M."/>
            <person name="Fukatsu T."/>
        </authorList>
    </citation>
    <scope>NUCLEOTIDE SEQUENCE [LARGE SCALE GENOMIC DNA]</scope>
    <source>
        <strain evidence="14 15">Mpkobe</strain>
    </source>
</reference>
<dbReference type="PIRSF" id="PIRSF001500">
    <property type="entry name" value="Chor_mut_pdt_Ppr"/>
    <property type="match status" value="1"/>
</dbReference>
<dbReference type="KEGG" id="icp:ICMP_543"/>
<dbReference type="PROSITE" id="PS00857">
    <property type="entry name" value="PREPHENATE_DEHYDR_1"/>
    <property type="match status" value="1"/>
</dbReference>
<keyword evidence="7 11" id="KW-0584">Phenylalanine biosynthesis</keyword>
<feature type="domain" description="ACT" evidence="13">
    <location>
        <begin position="270"/>
        <end position="347"/>
    </location>
</feature>
<comment type="pathway">
    <text evidence="4">Metabolic intermediate biosynthesis; prephenate biosynthesis; prephenate from chorismate: step 1/1.</text>
</comment>